<comment type="catalytic activity">
    <reaction evidence="1 5">
        <text>L-alanine = D-alanine</text>
        <dbReference type="Rhea" id="RHEA:20249"/>
        <dbReference type="ChEBI" id="CHEBI:57416"/>
        <dbReference type="ChEBI" id="CHEBI:57972"/>
        <dbReference type="EC" id="5.1.1.1"/>
    </reaction>
</comment>
<name>A0A1I0TSJ8_9BACL</name>
<keyword evidence="4 5" id="KW-0413">Isomerase</keyword>
<proteinExistence type="inferred from homology"/>
<dbReference type="PROSITE" id="PS00395">
    <property type="entry name" value="ALANINE_RACEMASE"/>
    <property type="match status" value="1"/>
</dbReference>
<comment type="pathway">
    <text evidence="5">Amino-acid biosynthesis; D-alanine biosynthesis; D-alanine from L-alanine: step 1/1.</text>
</comment>
<dbReference type="SUPFAM" id="SSF50621">
    <property type="entry name" value="Alanine racemase C-terminal domain-like"/>
    <property type="match status" value="1"/>
</dbReference>
<evidence type="ECO:0000256" key="7">
    <source>
        <dbReference type="PIRSR" id="PIRSR600821-52"/>
    </source>
</evidence>
<dbReference type="CDD" id="cd00430">
    <property type="entry name" value="PLPDE_III_AR"/>
    <property type="match status" value="1"/>
</dbReference>
<evidence type="ECO:0000256" key="5">
    <source>
        <dbReference type="HAMAP-Rule" id="MF_01201"/>
    </source>
</evidence>
<reference evidence="10" key="1">
    <citation type="submission" date="2016-10" db="EMBL/GenBank/DDBJ databases">
        <authorList>
            <person name="Varghese N."/>
            <person name="Submissions S."/>
        </authorList>
    </citation>
    <scope>NUCLEOTIDE SEQUENCE [LARGE SCALE GENOMIC DNA]</scope>
    <source>
        <strain evidence="10">K1</strain>
    </source>
</reference>
<dbReference type="InterPro" id="IPR020622">
    <property type="entry name" value="Ala_racemase_pyridoxalP-BS"/>
</dbReference>
<keyword evidence="10" id="KW-1185">Reference proteome</keyword>
<dbReference type="InterPro" id="IPR029066">
    <property type="entry name" value="PLP-binding_barrel"/>
</dbReference>
<dbReference type="PANTHER" id="PTHR30511:SF0">
    <property type="entry name" value="ALANINE RACEMASE, CATABOLIC-RELATED"/>
    <property type="match status" value="1"/>
</dbReference>
<comment type="function">
    <text evidence="5">Catalyzes the interconversion of L-alanine and D-alanine. May also act on other amino acids.</text>
</comment>
<evidence type="ECO:0000256" key="6">
    <source>
        <dbReference type="PIRSR" id="PIRSR600821-50"/>
    </source>
</evidence>
<dbReference type="FunFam" id="3.20.20.10:FF:000002">
    <property type="entry name" value="Alanine racemase"/>
    <property type="match status" value="1"/>
</dbReference>
<dbReference type="EMBL" id="FOJQ01000043">
    <property type="protein sequence ID" value="SFA54702.1"/>
    <property type="molecule type" value="Genomic_DNA"/>
</dbReference>
<comment type="similarity">
    <text evidence="5">Belongs to the alanine racemase family.</text>
</comment>
<dbReference type="Gene3D" id="3.20.20.10">
    <property type="entry name" value="Alanine racemase"/>
    <property type="match status" value="1"/>
</dbReference>
<dbReference type="Pfam" id="PF00842">
    <property type="entry name" value="Ala_racemase_C"/>
    <property type="match status" value="1"/>
</dbReference>
<keyword evidence="3 5" id="KW-0663">Pyridoxal phosphate</keyword>
<dbReference type="Proteomes" id="UP000198979">
    <property type="component" value="Unassembled WGS sequence"/>
</dbReference>
<accession>A0A1I0TSJ8</accession>
<feature type="active site" description="Proton acceptor; specific for L-alanine" evidence="5">
    <location>
        <position position="267"/>
    </location>
</feature>
<dbReference type="GO" id="GO:0009252">
    <property type="term" value="P:peptidoglycan biosynthetic process"/>
    <property type="evidence" value="ECO:0007669"/>
    <property type="project" value="TreeGrafter"/>
</dbReference>
<feature type="domain" description="Alanine racemase C-terminal" evidence="8">
    <location>
        <begin position="246"/>
        <end position="371"/>
    </location>
</feature>
<dbReference type="SUPFAM" id="SSF51419">
    <property type="entry name" value="PLP-binding barrel"/>
    <property type="match status" value="1"/>
</dbReference>
<dbReference type="HAMAP" id="MF_01201">
    <property type="entry name" value="Ala_racemase"/>
    <property type="match status" value="1"/>
</dbReference>
<dbReference type="GO" id="GO:0030170">
    <property type="term" value="F:pyridoxal phosphate binding"/>
    <property type="evidence" value="ECO:0007669"/>
    <property type="project" value="UniProtKB-UniRule"/>
</dbReference>
<dbReference type="GO" id="GO:0030632">
    <property type="term" value="P:D-alanine biosynthetic process"/>
    <property type="evidence" value="ECO:0007669"/>
    <property type="project" value="UniProtKB-UniRule"/>
</dbReference>
<feature type="binding site" evidence="5 7">
    <location>
        <position position="138"/>
    </location>
    <ligand>
        <name>substrate</name>
    </ligand>
</feature>
<evidence type="ECO:0000256" key="1">
    <source>
        <dbReference type="ARBA" id="ARBA00000316"/>
    </source>
</evidence>
<dbReference type="Gene3D" id="2.40.37.10">
    <property type="entry name" value="Lyase, Ornithine Decarboxylase, Chain A, domain 1"/>
    <property type="match status" value="1"/>
</dbReference>
<dbReference type="InterPro" id="IPR001608">
    <property type="entry name" value="Ala_racemase_N"/>
</dbReference>
<dbReference type="PANTHER" id="PTHR30511">
    <property type="entry name" value="ALANINE RACEMASE"/>
    <property type="match status" value="1"/>
</dbReference>
<evidence type="ECO:0000256" key="3">
    <source>
        <dbReference type="ARBA" id="ARBA00022898"/>
    </source>
</evidence>
<dbReference type="Pfam" id="PF01168">
    <property type="entry name" value="Ala_racemase_N"/>
    <property type="match status" value="1"/>
</dbReference>
<dbReference type="PRINTS" id="PR00992">
    <property type="entry name" value="ALARACEMASE"/>
</dbReference>
<dbReference type="OrthoDB" id="9813814at2"/>
<dbReference type="NCBIfam" id="TIGR00492">
    <property type="entry name" value="alr"/>
    <property type="match status" value="1"/>
</dbReference>
<feature type="binding site" evidence="5 7">
    <location>
        <position position="314"/>
    </location>
    <ligand>
        <name>substrate</name>
    </ligand>
</feature>
<comment type="cofactor">
    <cofactor evidence="2 5 6">
        <name>pyridoxal 5'-phosphate</name>
        <dbReference type="ChEBI" id="CHEBI:597326"/>
    </cofactor>
</comment>
<protein>
    <recommendedName>
        <fullName evidence="5">Alanine racemase</fullName>
        <ecNumber evidence="5">5.1.1.1</ecNumber>
    </recommendedName>
</protein>
<gene>
    <name evidence="9" type="ORF">SAMN05216169_104318</name>
</gene>
<evidence type="ECO:0000256" key="4">
    <source>
        <dbReference type="ARBA" id="ARBA00023235"/>
    </source>
</evidence>
<dbReference type="GO" id="GO:0005829">
    <property type="term" value="C:cytosol"/>
    <property type="evidence" value="ECO:0007669"/>
    <property type="project" value="TreeGrafter"/>
</dbReference>
<organism evidence="9 10">
    <name type="scientific">Anoxybacillus pushchinoensis</name>
    <dbReference type="NCBI Taxonomy" id="150248"/>
    <lineage>
        <taxon>Bacteria</taxon>
        <taxon>Bacillati</taxon>
        <taxon>Bacillota</taxon>
        <taxon>Bacilli</taxon>
        <taxon>Bacillales</taxon>
        <taxon>Anoxybacillaceae</taxon>
        <taxon>Anoxybacillus</taxon>
    </lineage>
</organism>
<dbReference type="InterPro" id="IPR000821">
    <property type="entry name" value="Ala_racemase"/>
</dbReference>
<evidence type="ECO:0000259" key="8">
    <source>
        <dbReference type="SMART" id="SM01005"/>
    </source>
</evidence>
<evidence type="ECO:0000313" key="10">
    <source>
        <dbReference type="Proteomes" id="UP000198979"/>
    </source>
</evidence>
<evidence type="ECO:0000256" key="2">
    <source>
        <dbReference type="ARBA" id="ARBA00001933"/>
    </source>
</evidence>
<dbReference type="UniPathway" id="UPA00042">
    <property type="reaction ID" value="UER00497"/>
</dbReference>
<dbReference type="SMART" id="SM01005">
    <property type="entry name" value="Ala_racemase_C"/>
    <property type="match status" value="1"/>
</dbReference>
<dbReference type="RefSeq" id="WP_091704058.1">
    <property type="nucleotide sequence ID" value="NZ_FOJQ01000043.1"/>
</dbReference>
<dbReference type="AlphaFoldDB" id="A0A1I0TSJ8"/>
<feature type="active site" description="Proton acceptor; specific for D-alanine" evidence="5">
    <location>
        <position position="40"/>
    </location>
</feature>
<evidence type="ECO:0000313" key="9">
    <source>
        <dbReference type="EMBL" id="SFA54702.1"/>
    </source>
</evidence>
<sequence>MEKAFYRDTWAEIDLDAIFYNVQSMKQHVGSHVEVIAVVKANAYGHGDIQVAKTALEAGATRLAVAFLDEALALRKKGIPLDVPILVLGATNPQYAPLAAKENISLTVYQSQWVEEALAYAYERPLMIHIKCDTGMGRLGVKTKEEIERIVALMSQQTDFVLEGVYTHFATADERKTDYFEFQYDAFMRMLKWLPVTPPVIHCANSAAGLRYPNRVFNAVRLGISMYGLSPSQEMKPLLPYPLKEAFSLHSRLTHVKKVKRGEKISYGATYEAETDEWIGTVPIGYADGWLRRMQHFSVLVDGKRVPIVGRVCMDQMMIRLPYELPVGTKVTLIGEQQGARISIDDVASHLNTINYEIPCTISYRVPRIFLKNKSIIEVRNAVL</sequence>
<dbReference type="EC" id="5.1.1.1" evidence="5"/>
<dbReference type="FunFam" id="2.40.37.10:FF:000006">
    <property type="entry name" value="Alanine racemase"/>
    <property type="match status" value="1"/>
</dbReference>
<dbReference type="InterPro" id="IPR011079">
    <property type="entry name" value="Ala_racemase_C"/>
</dbReference>
<dbReference type="InterPro" id="IPR009006">
    <property type="entry name" value="Ala_racemase/Decarboxylase_C"/>
</dbReference>
<feature type="modified residue" description="N6-(pyridoxal phosphate)lysine" evidence="5 6">
    <location>
        <position position="40"/>
    </location>
</feature>
<dbReference type="STRING" id="150248.SAMN05216169_104318"/>
<dbReference type="GO" id="GO:0008784">
    <property type="term" value="F:alanine racemase activity"/>
    <property type="evidence" value="ECO:0007669"/>
    <property type="project" value="UniProtKB-UniRule"/>
</dbReference>